<evidence type="ECO:0000313" key="6">
    <source>
        <dbReference type="EMBL" id="TLX77888.1"/>
    </source>
</evidence>
<dbReference type="PANTHER" id="PTHR38102">
    <property type="entry name" value="PERIPLASMIC CHAPERONE SPY"/>
    <property type="match status" value="1"/>
</dbReference>
<dbReference type="EMBL" id="SWDV01000012">
    <property type="protein sequence ID" value="TLX77888.1"/>
    <property type="molecule type" value="Genomic_DNA"/>
</dbReference>
<dbReference type="Proteomes" id="UP000306635">
    <property type="component" value="Unassembled WGS sequence"/>
</dbReference>
<organism evidence="6 7">
    <name type="scientific">Pseudomonas nicosulfuronedens</name>
    <dbReference type="NCBI Taxonomy" id="2571105"/>
    <lineage>
        <taxon>Bacteria</taxon>
        <taxon>Pseudomonadati</taxon>
        <taxon>Pseudomonadota</taxon>
        <taxon>Gammaproteobacteria</taxon>
        <taxon>Pseudomonadales</taxon>
        <taxon>Pseudomonadaceae</taxon>
        <taxon>Pseudomonas</taxon>
    </lineage>
</organism>
<proteinExistence type="inferred from homology"/>
<evidence type="ECO:0000256" key="1">
    <source>
        <dbReference type="ARBA" id="ARBA00004418"/>
    </source>
</evidence>
<dbReference type="AlphaFoldDB" id="A0A5R9R569"/>
<keyword evidence="4" id="KW-0574">Periplasm</keyword>
<dbReference type="OrthoDB" id="7031832at2"/>
<dbReference type="Pfam" id="PF07813">
    <property type="entry name" value="LTXXQ"/>
    <property type="match status" value="1"/>
</dbReference>
<evidence type="ECO:0000256" key="2">
    <source>
        <dbReference type="ARBA" id="ARBA00008441"/>
    </source>
</evidence>
<evidence type="ECO:0000256" key="5">
    <source>
        <dbReference type="SAM" id="SignalP"/>
    </source>
</evidence>
<comment type="similarity">
    <text evidence="2">Belongs to the CpxP/Spy family.</text>
</comment>
<dbReference type="RefSeq" id="WP_138522487.1">
    <property type="nucleotide sequence ID" value="NZ_JAOCBK010000023.1"/>
</dbReference>
<protein>
    <submittedName>
        <fullName evidence="6">LTXXQ domain protein</fullName>
    </submittedName>
</protein>
<evidence type="ECO:0000313" key="7">
    <source>
        <dbReference type="Proteomes" id="UP000306635"/>
    </source>
</evidence>
<comment type="caution">
    <text evidence="6">The sequence shown here is derived from an EMBL/GenBank/DDBJ whole genome shotgun (WGS) entry which is preliminary data.</text>
</comment>
<dbReference type="InterPro" id="IPR052211">
    <property type="entry name" value="Cpx_auxiliary_protein"/>
</dbReference>
<feature type="chain" id="PRO_5024349576" evidence="5">
    <location>
        <begin position="21"/>
        <end position="153"/>
    </location>
</feature>
<sequence>MRKTLTALLIAAALPTVALAATPAPTDAPPPAPFMKDHGPGMHGQRGDHGGPFRELNLTQDQRQQIGKLMGDSMKDRRAITEKYWNKLPEADRKAMQEELKANHDKTDASVRGLLTPEQQKKFDELKKQREQRKAEWAEFQTWKAQKDGAKTN</sequence>
<dbReference type="GO" id="GO:0030288">
    <property type="term" value="C:outer membrane-bounded periplasmic space"/>
    <property type="evidence" value="ECO:0007669"/>
    <property type="project" value="TreeGrafter"/>
</dbReference>
<keyword evidence="7" id="KW-1185">Reference proteome</keyword>
<name>A0A5R9R569_9PSED</name>
<keyword evidence="3 5" id="KW-0732">Signal</keyword>
<dbReference type="GO" id="GO:0051082">
    <property type="term" value="F:unfolded protein binding"/>
    <property type="evidence" value="ECO:0007669"/>
    <property type="project" value="TreeGrafter"/>
</dbReference>
<evidence type="ECO:0000256" key="3">
    <source>
        <dbReference type="ARBA" id="ARBA00022729"/>
    </source>
</evidence>
<feature type="signal peptide" evidence="5">
    <location>
        <begin position="1"/>
        <end position="20"/>
    </location>
</feature>
<dbReference type="PANTHER" id="PTHR38102:SF1">
    <property type="entry name" value="PERIPLASMIC CHAPERONE SPY"/>
    <property type="match status" value="1"/>
</dbReference>
<accession>A0A5R9R569</accession>
<reference evidence="6 7" key="1">
    <citation type="submission" date="2019-04" db="EMBL/GenBank/DDBJ databases">
        <authorList>
            <person name="Li M."/>
        </authorList>
    </citation>
    <scope>NUCLEOTIDE SEQUENCE [LARGE SCALE GENOMIC DNA]</scope>
    <source>
        <strain evidence="6 7">LAM1902</strain>
    </source>
</reference>
<comment type="subcellular location">
    <subcellularLocation>
        <location evidence="1">Periplasm</location>
    </subcellularLocation>
</comment>
<dbReference type="InterPro" id="IPR012899">
    <property type="entry name" value="LTXXQ"/>
</dbReference>
<gene>
    <name evidence="6" type="ORF">FAS41_12070</name>
</gene>
<evidence type="ECO:0000256" key="4">
    <source>
        <dbReference type="ARBA" id="ARBA00022764"/>
    </source>
</evidence>
<dbReference type="Gene3D" id="1.20.120.1490">
    <property type="match status" value="1"/>
</dbReference>